<gene>
    <name evidence="2" type="ORF">EJ02DRAFT_421556</name>
</gene>
<dbReference type="InterPro" id="IPR007250">
    <property type="entry name" value="HSP9_HSP12"/>
</dbReference>
<proteinExistence type="predicted"/>
<dbReference type="OrthoDB" id="2348401at2759"/>
<dbReference type="AlphaFoldDB" id="A0A6A5SV21"/>
<dbReference type="Gene3D" id="6.10.250.2440">
    <property type="match status" value="2"/>
</dbReference>
<keyword evidence="3" id="KW-1185">Reference proteome</keyword>
<protein>
    <recommendedName>
        <fullName evidence="4">Chaperone/heat shock protein-like protein Hsp12</fullName>
    </recommendedName>
</protein>
<reference evidence="2" key="1">
    <citation type="journal article" date="2020" name="Stud. Mycol.">
        <title>101 Dothideomycetes genomes: a test case for predicting lifestyles and emergence of pathogens.</title>
        <authorList>
            <person name="Haridas S."/>
            <person name="Albert R."/>
            <person name="Binder M."/>
            <person name="Bloem J."/>
            <person name="Labutti K."/>
            <person name="Salamov A."/>
            <person name="Andreopoulos B."/>
            <person name="Baker S."/>
            <person name="Barry K."/>
            <person name="Bills G."/>
            <person name="Bluhm B."/>
            <person name="Cannon C."/>
            <person name="Castanera R."/>
            <person name="Culley D."/>
            <person name="Daum C."/>
            <person name="Ezra D."/>
            <person name="Gonzalez J."/>
            <person name="Henrissat B."/>
            <person name="Kuo A."/>
            <person name="Liang C."/>
            <person name="Lipzen A."/>
            <person name="Lutzoni F."/>
            <person name="Magnuson J."/>
            <person name="Mondo S."/>
            <person name="Nolan M."/>
            <person name="Ohm R."/>
            <person name="Pangilinan J."/>
            <person name="Park H.-J."/>
            <person name="Ramirez L."/>
            <person name="Alfaro M."/>
            <person name="Sun H."/>
            <person name="Tritt A."/>
            <person name="Yoshinaga Y."/>
            <person name="Zwiers L.-H."/>
            <person name="Turgeon B."/>
            <person name="Goodwin S."/>
            <person name="Spatafora J."/>
            <person name="Crous P."/>
            <person name="Grigoriev I."/>
        </authorList>
    </citation>
    <scope>NUCLEOTIDE SEQUENCE</scope>
    <source>
        <strain evidence="2">CBS 161.51</strain>
    </source>
</reference>
<dbReference type="EMBL" id="ML976028">
    <property type="protein sequence ID" value="KAF1943139.1"/>
    <property type="molecule type" value="Genomic_DNA"/>
</dbReference>
<organism evidence="2 3">
    <name type="scientific">Clathrospora elynae</name>
    <dbReference type="NCBI Taxonomy" id="706981"/>
    <lineage>
        <taxon>Eukaryota</taxon>
        <taxon>Fungi</taxon>
        <taxon>Dikarya</taxon>
        <taxon>Ascomycota</taxon>
        <taxon>Pezizomycotina</taxon>
        <taxon>Dothideomycetes</taxon>
        <taxon>Pleosporomycetidae</taxon>
        <taxon>Pleosporales</taxon>
        <taxon>Diademaceae</taxon>
        <taxon>Clathrospora</taxon>
    </lineage>
</organism>
<dbReference type="Proteomes" id="UP000800038">
    <property type="component" value="Unassembled WGS sequence"/>
</dbReference>
<evidence type="ECO:0000313" key="3">
    <source>
        <dbReference type="Proteomes" id="UP000800038"/>
    </source>
</evidence>
<sequence>MSDIGRKGLGEQASEKMTPDSQKSTLDKASETLSGAGDRVAGAVQPEGQKSTGQKVGDAARGGSDNASKQGQGVLGQAQDMASSAGQTISDSLSGATGNKK</sequence>
<accession>A0A6A5SV21</accession>
<feature type="region of interest" description="Disordered" evidence="1">
    <location>
        <begin position="1"/>
        <end position="101"/>
    </location>
</feature>
<evidence type="ECO:0008006" key="4">
    <source>
        <dbReference type="Google" id="ProtNLM"/>
    </source>
</evidence>
<feature type="compositionally biased region" description="Basic and acidic residues" evidence="1">
    <location>
        <begin position="1"/>
        <end position="18"/>
    </location>
</feature>
<evidence type="ECO:0000313" key="2">
    <source>
        <dbReference type="EMBL" id="KAF1943139.1"/>
    </source>
</evidence>
<dbReference type="PIRSF" id="PIRSF002590">
    <property type="entry name" value="HSP9/HSP12_fun"/>
    <property type="match status" value="1"/>
</dbReference>
<feature type="compositionally biased region" description="Polar residues" evidence="1">
    <location>
        <begin position="80"/>
        <end position="101"/>
    </location>
</feature>
<dbReference type="Pfam" id="PF04119">
    <property type="entry name" value="HSP9_HSP12"/>
    <property type="match status" value="1"/>
</dbReference>
<evidence type="ECO:0000256" key="1">
    <source>
        <dbReference type="SAM" id="MobiDB-lite"/>
    </source>
</evidence>
<name>A0A6A5SV21_9PLEO</name>